<comment type="caution">
    <text evidence="1">The sequence shown here is derived from an EMBL/GenBank/DDBJ whole genome shotgun (WGS) entry which is preliminary data.</text>
</comment>
<evidence type="ECO:0000313" key="1">
    <source>
        <dbReference type="EMBL" id="TWA90252.1"/>
    </source>
</evidence>
<organism evidence="1 2">
    <name type="scientific">Bradyrhizobium stylosanthis</name>
    <dbReference type="NCBI Taxonomy" id="1803665"/>
    <lineage>
        <taxon>Bacteria</taxon>
        <taxon>Pseudomonadati</taxon>
        <taxon>Pseudomonadota</taxon>
        <taxon>Alphaproteobacteria</taxon>
        <taxon>Hyphomicrobiales</taxon>
        <taxon>Nitrobacteraceae</taxon>
        <taxon>Bradyrhizobium</taxon>
    </lineage>
</organism>
<accession>A0A560CZG7</accession>
<reference evidence="1 2" key="1">
    <citation type="submission" date="2019-06" db="EMBL/GenBank/DDBJ databases">
        <title>Genomic Encyclopedia of Type Strains, Phase IV (KMG-V): Genome sequencing to study the core and pangenomes of soil and plant-associated prokaryotes.</title>
        <authorList>
            <person name="Whitman W."/>
        </authorList>
    </citation>
    <scope>NUCLEOTIDE SEQUENCE [LARGE SCALE GENOMIC DNA]</scope>
    <source>
        <strain evidence="1 2">BR 510</strain>
    </source>
</reference>
<name>A0A560CZG7_9BRAD</name>
<dbReference type="AlphaFoldDB" id="A0A560CZG7"/>
<protein>
    <submittedName>
        <fullName evidence="1">Uncharacterized protein</fullName>
    </submittedName>
</protein>
<sequence>MRPVVVHLQFNSYMLRAKCRDHRDRSEVKDLEQKHDLVLKLKGA</sequence>
<keyword evidence="2" id="KW-1185">Reference proteome</keyword>
<evidence type="ECO:0000313" key="2">
    <source>
        <dbReference type="Proteomes" id="UP000319949"/>
    </source>
</evidence>
<gene>
    <name evidence="1" type="ORF">FBZ96_11658</name>
</gene>
<dbReference type="Proteomes" id="UP000319949">
    <property type="component" value="Unassembled WGS sequence"/>
</dbReference>
<dbReference type="EMBL" id="VITK01000016">
    <property type="protein sequence ID" value="TWA90252.1"/>
    <property type="molecule type" value="Genomic_DNA"/>
</dbReference>
<proteinExistence type="predicted"/>